<dbReference type="EMBL" id="CP063135">
    <property type="protein sequence ID" value="QOU19992.1"/>
    <property type="molecule type" value="Genomic_DNA"/>
</dbReference>
<feature type="domain" description="Yip1" evidence="8">
    <location>
        <begin position="111"/>
        <end position="257"/>
    </location>
</feature>
<dbReference type="Pfam" id="PF04893">
    <property type="entry name" value="Yip1"/>
    <property type="match status" value="1"/>
</dbReference>
<dbReference type="Proteomes" id="UP000478008">
    <property type="component" value="Unassembled WGS sequence"/>
</dbReference>
<dbReference type="GO" id="GO:0048280">
    <property type="term" value="P:vesicle fusion with Golgi apparatus"/>
    <property type="evidence" value="ECO:0007669"/>
    <property type="project" value="TreeGrafter"/>
</dbReference>
<feature type="region of interest" description="Disordered" evidence="7">
    <location>
        <begin position="37"/>
        <end position="67"/>
    </location>
</feature>
<evidence type="ECO:0000256" key="3">
    <source>
        <dbReference type="ARBA" id="ARBA00022692"/>
    </source>
</evidence>
<feature type="transmembrane region" description="Helical" evidence="6">
    <location>
        <begin position="209"/>
        <end position="230"/>
    </location>
</feature>
<dbReference type="InterPro" id="IPR045231">
    <property type="entry name" value="Yip1/4-like"/>
</dbReference>
<evidence type="ECO:0000313" key="10">
    <source>
        <dbReference type="EMBL" id="VUG20169.1"/>
    </source>
</evidence>
<comment type="similarity">
    <text evidence="2 6">Belongs to the YIP1 family.</text>
</comment>
<feature type="transmembrane region" description="Helical" evidence="6">
    <location>
        <begin position="150"/>
        <end position="168"/>
    </location>
</feature>
<comment type="subcellular location">
    <subcellularLocation>
        <location evidence="6">Golgi apparatus membrane</location>
        <topology evidence="6">Multi-pass membrane protein</topology>
    </subcellularLocation>
    <subcellularLocation>
        <location evidence="1">Membrane</location>
        <topology evidence="1">Multi-pass membrane protein</topology>
    </subcellularLocation>
</comment>
<name>A0A7D9H5G0_DEKBR</name>
<proteinExistence type="inferred from homology"/>
<keyword evidence="3 6" id="KW-0812">Transmembrane</keyword>
<reference evidence="9" key="2">
    <citation type="submission" date="2020-10" db="EMBL/GenBank/DDBJ databases">
        <authorList>
            <person name="Palmer J.M."/>
        </authorList>
    </citation>
    <scope>NUCLEOTIDE SEQUENCE</scope>
    <source>
        <strain evidence="9">UCD 2041</strain>
    </source>
</reference>
<dbReference type="GO" id="GO:0000139">
    <property type="term" value="C:Golgi membrane"/>
    <property type="evidence" value="ECO:0007669"/>
    <property type="project" value="UniProtKB-SubCell"/>
</dbReference>
<evidence type="ECO:0000256" key="2">
    <source>
        <dbReference type="ARBA" id="ARBA00010596"/>
    </source>
</evidence>
<evidence type="ECO:0000256" key="7">
    <source>
        <dbReference type="SAM" id="MobiDB-lite"/>
    </source>
</evidence>
<dbReference type="AlphaFoldDB" id="A0A7D9H5G0"/>
<sequence length="265" mass="28741">MAYYQQGLNNNSNANIYTQQNMGNGFNQLGVQQNSGFFNSGNTESSNMPTGSMQTSLNFNETSGEHNPNQLSKGLLAAFSTSGYPGEPPLLEELGVNFGHIKGKTLAVLGFKSRSISEDVIQDSDLAGPILFCLLFGILLLLSGKTHFGYIYGIALFGTISLHLLFRLMSNNSGPGGLDLLRTASVLGYCLLPLVLLSALAVVHDLDNTFGYVLGIIAIFWCTYSSSAFFVRVLQLTNARLLVAYPLAMFYSVFALMAIFVEKKV</sequence>
<keyword evidence="4 6" id="KW-1133">Transmembrane helix</keyword>
<organism evidence="10 11">
    <name type="scientific">Dekkera bruxellensis</name>
    <name type="common">Brettanomyces custersii</name>
    <dbReference type="NCBI Taxonomy" id="5007"/>
    <lineage>
        <taxon>Eukaryota</taxon>
        <taxon>Fungi</taxon>
        <taxon>Dikarya</taxon>
        <taxon>Ascomycota</taxon>
        <taxon>Saccharomycotina</taxon>
        <taxon>Pichiomycetes</taxon>
        <taxon>Pichiales</taxon>
        <taxon>Pichiaceae</taxon>
        <taxon>Brettanomyces</taxon>
    </lineage>
</organism>
<evidence type="ECO:0000256" key="6">
    <source>
        <dbReference type="RuleBase" id="RU361264"/>
    </source>
</evidence>
<evidence type="ECO:0000313" key="9">
    <source>
        <dbReference type="EMBL" id="QOU19992.1"/>
    </source>
</evidence>
<protein>
    <recommendedName>
        <fullName evidence="6">Protein YIP</fullName>
    </recommendedName>
</protein>
<evidence type="ECO:0000259" key="8">
    <source>
        <dbReference type="Pfam" id="PF04893"/>
    </source>
</evidence>
<evidence type="ECO:0000256" key="4">
    <source>
        <dbReference type="ARBA" id="ARBA00022989"/>
    </source>
</evidence>
<gene>
    <name evidence="10" type="primary">YIP1</name>
    <name evidence="9" type="ORF">BRETT_004640</name>
    <name evidence="10" type="ORF">DEBR0S6_09472G</name>
</gene>
<reference evidence="10 11" key="1">
    <citation type="submission" date="2019-07" db="EMBL/GenBank/DDBJ databases">
        <authorList>
            <person name="Friedrich A."/>
            <person name="Schacherer J."/>
        </authorList>
    </citation>
    <scope>NUCLEOTIDE SEQUENCE [LARGE SCALE GENOMIC DNA]</scope>
</reference>
<evidence type="ECO:0000256" key="1">
    <source>
        <dbReference type="ARBA" id="ARBA00004141"/>
    </source>
</evidence>
<dbReference type="Proteomes" id="UP000663131">
    <property type="component" value="Chromosome 7"/>
</dbReference>
<evidence type="ECO:0000256" key="5">
    <source>
        <dbReference type="ARBA" id="ARBA00023136"/>
    </source>
</evidence>
<reference evidence="9" key="3">
    <citation type="journal article" name="BMC Genomics">
        <title>New genome assemblies reveal patterns of domestication and adaptation across Brettanomyces (Dekkera) species.</title>
        <authorList>
            <person name="Roach M.J."/>
            <person name="Borneman A.R."/>
        </authorList>
    </citation>
    <scope>NUCLEOTIDE SEQUENCE</scope>
    <source>
        <strain evidence="9">UCD 2041</strain>
    </source>
</reference>
<dbReference type="GO" id="GO:0006888">
    <property type="term" value="P:endoplasmic reticulum to Golgi vesicle-mediated transport"/>
    <property type="evidence" value="ECO:0007669"/>
    <property type="project" value="InterPro"/>
</dbReference>
<dbReference type="PANTHER" id="PTHR21236:SF2">
    <property type="entry name" value="PROTEIN YIPF"/>
    <property type="match status" value="1"/>
</dbReference>
<feature type="transmembrane region" description="Helical" evidence="6">
    <location>
        <begin position="180"/>
        <end position="203"/>
    </location>
</feature>
<dbReference type="OrthoDB" id="440385at2759"/>
<accession>A0A7D9H5G0</accession>
<dbReference type="EMBL" id="CABFWN010000006">
    <property type="protein sequence ID" value="VUG20169.1"/>
    <property type="molecule type" value="Genomic_DNA"/>
</dbReference>
<dbReference type="PANTHER" id="PTHR21236">
    <property type="entry name" value="GOLGI MEMBRANE PROTEIN YIP1"/>
    <property type="match status" value="1"/>
</dbReference>
<dbReference type="InterPro" id="IPR006977">
    <property type="entry name" value="Yip1_dom"/>
</dbReference>
<feature type="transmembrane region" description="Helical" evidence="6">
    <location>
        <begin position="242"/>
        <end position="261"/>
    </location>
</feature>
<keyword evidence="11" id="KW-1185">Reference proteome</keyword>
<keyword evidence="5 6" id="KW-0472">Membrane</keyword>
<dbReference type="GO" id="GO:0005802">
    <property type="term" value="C:trans-Golgi network"/>
    <property type="evidence" value="ECO:0007669"/>
    <property type="project" value="TreeGrafter"/>
</dbReference>
<feature type="transmembrane region" description="Helical" evidence="6">
    <location>
        <begin position="126"/>
        <end position="144"/>
    </location>
</feature>
<evidence type="ECO:0000313" key="11">
    <source>
        <dbReference type="Proteomes" id="UP000478008"/>
    </source>
</evidence>